<name>A0ABZ0UTX7_9RICK</name>
<comment type="subcellular location">
    <subcellularLocation>
        <location evidence="10">Cytoplasm</location>
    </subcellularLocation>
</comment>
<keyword evidence="2 10" id="KW-0004">4Fe-4S</keyword>
<evidence type="ECO:0000256" key="10">
    <source>
        <dbReference type="HAMAP-Rule" id="MF_01864"/>
    </source>
</evidence>
<sequence length="449" mass="51166">MSKMLYVKTYGCQMNVYDSSKIQDLLIPHGFMITDTPSESDIVIINTCHIREKASEKLYAELGRLANLKLKKQQDGKDMVVVVAGCVAQAEGKEVVKRAPIVDIVVGPQSYHELPALIEKIRREKKWLISLSFEENKKFDALPMDVSSQSVSAFVSIQEGCDKFCHFCCVPYTRGAEYSRSPEKIIEEISCILDSKNVSEITLLGQNVNAYHGVDRFGNLWTLGRLLENLSQDHRIARLRYTTSHPRDMNDELLFMAHKHPKIMPFIHLPVQSGSDKILKSMNRKHTAMEYLEIIERFRMISDKIQFSSDFIVGYPGETDADFSETLELVKVVGYASAYSFKYSPRPGTPASVMSEQISEEVKQERLAKLQELLEAQRLCFNRKMLEQKVKILLMKDGKHNSQWIGKTEYMQSVIVEKVPYNVKIGDIVTVKITEAFTNSMKGEIQNLS</sequence>
<dbReference type="PROSITE" id="PS51918">
    <property type="entry name" value="RADICAL_SAM"/>
    <property type="match status" value="1"/>
</dbReference>
<dbReference type="InterPro" id="IPR007197">
    <property type="entry name" value="rSAM"/>
</dbReference>
<dbReference type="Pfam" id="PF04055">
    <property type="entry name" value="Radical_SAM"/>
    <property type="match status" value="1"/>
</dbReference>
<keyword evidence="6 10" id="KW-0479">Metal-binding</keyword>
<keyword evidence="7 10" id="KW-0408">Iron</keyword>
<dbReference type="InterPro" id="IPR058240">
    <property type="entry name" value="rSAM_sf"/>
</dbReference>
<dbReference type="InterPro" id="IPR038135">
    <property type="entry name" value="Methylthiotransferase_N_sf"/>
</dbReference>
<dbReference type="Pfam" id="PF01938">
    <property type="entry name" value="TRAM"/>
    <property type="match status" value="1"/>
</dbReference>
<accession>A0ABZ0UTX7</accession>
<dbReference type="Gene3D" id="3.40.50.12160">
    <property type="entry name" value="Methylthiotransferase, N-terminal domain"/>
    <property type="match status" value="1"/>
</dbReference>
<evidence type="ECO:0000256" key="9">
    <source>
        <dbReference type="ARBA" id="ARBA00033765"/>
    </source>
</evidence>
<feature type="domain" description="MTTase N-terminal" evidence="12">
    <location>
        <begin position="3"/>
        <end position="123"/>
    </location>
</feature>
<dbReference type="HAMAP" id="MF_01864">
    <property type="entry name" value="tRNA_metthiotr_MiaB"/>
    <property type="match status" value="1"/>
</dbReference>
<feature type="binding site" evidence="10">
    <location>
        <position position="168"/>
    </location>
    <ligand>
        <name>[4Fe-4S] cluster</name>
        <dbReference type="ChEBI" id="CHEBI:49883"/>
        <label>2</label>
        <note>4Fe-4S-S-AdoMet</note>
    </ligand>
</feature>
<evidence type="ECO:0000256" key="2">
    <source>
        <dbReference type="ARBA" id="ARBA00022485"/>
    </source>
</evidence>
<dbReference type="Pfam" id="PF00919">
    <property type="entry name" value="UPF0004"/>
    <property type="match status" value="1"/>
</dbReference>
<dbReference type="PROSITE" id="PS51449">
    <property type="entry name" value="MTTASE_N"/>
    <property type="match status" value="1"/>
</dbReference>
<keyword evidence="3 10" id="KW-0808">Transferase</keyword>
<dbReference type="InterPro" id="IPR013848">
    <property type="entry name" value="Methylthiotransferase_N"/>
</dbReference>
<dbReference type="PANTHER" id="PTHR43020:SF2">
    <property type="entry name" value="MITOCHONDRIAL TRNA METHYLTHIOTRANSFERASE CDK5RAP1"/>
    <property type="match status" value="1"/>
</dbReference>
<dbReference type="InterPro" id="IPR023404">
    <property type="entry name" value="rSAM_horseshoe"/>
</dbReference>
<dbReference type="SMART" id="SM00729">
    <property type="entry name" value="Elp3"/>
    <property type="match status" value="1"/>
</dbReference>
<dbReference type="SFLD" id="SFLDG01082">
    <property type="entry name" value="B12-binding_domain_containing"/>
    <property type="match status" value="1"/>
</dbReference>
<evidence type="ECO:0000313" key="15">
    <source>
        <dbReference type="Proteomes" id="UP001325140"/>
    </source>
</evidence>
<comment type="cofactor">
    <cofactor evidence="10">
        <name>[4Fe-4S] cluster</name>
        <dbReference type="ChEBI" id="CHEBI:49883"/>
    </cofactor>
    <text evidence="10">Binds 2 [4Fe-4S] clusters. One cluster is coordinated with 3 cysteines and an exchangeable S-adenosyl-L-methionine.</text>
</comment>
<dbReference type="EC" id="2.8.4.3" evidence="9 10"/>
<dbReference type="NCBIfam" id="TIGR00089">
    <property type="entry name" value="MiaB/RimO family radical SAM methylthiotransferase"/>
    <property type="match status" value="1"/>
</dbReference>
<dbReference type="PROSITE" id="PS50926">
    <property type="entry name" value="TRAM"/>
    <property type="match status" value="1"/>
</dbReference>
<evidence type="ECO:0000259" key="13">
    <source>
        <dbReference type="PROSITE" id="PS51918"/>
    </source>
</evidence>
<feature type="binding site" evidence="10">
    <location>
        <position position="48"/>
    </location>
    <ligand>
        <name>[4Fe-4S] cluster</name>
        <dbReference type="ChEBI" id="CHEBI:49883"/>
        <label>1</label>
    </ligand>
</feature>
<feature type="binding site" evidence="10">
    <location>
        <position position="165"/>
    </location>
    <ligand>
        <name>[4Fe-4S] cluster</name>
        <dbReference type="ChEBI" id="CHEBI:49883"/>
        <label>2</label>
        <note>4Fe-4S-S-AdoMet</note>
    </ligand>
</feature>
<dbReference type="EMBL" id="CP110343">
    <property type="protein sequence ID" value="WPX97505.1"/>
    <property type="molecule type" value="Genomic_DNA"/>
</dbReference>
<evidence type="ECO:0000256" key="8">
    <source>
        <dbReference type="ARBA" id="ARBA00023014"/>
    </source>
</evidence>
<feature type="binding site" evidence="10">
    <location>
        <position position="12"/>
    </location>
    <ligand>
        <name>[4Fe-4S] cluster</name>
        <dbReference type="ChEBI" id="CHEBI:49883"/>
        <label>1</label>
    </ligand>
</feature>
<dbReference type="CDD" id="cd01335">
    <property type="entry name" value="Radical_SAM"/>
    <property type="match status" value="1"/>
</dbReference>
<keyword evidence="8 10" id="KW-0411">Iron-sulfur</keyword>
<dbReference type="NCBIfam" id="TIGR01574">
    <property type="entry name" value="miaB-methiolase"/>
    <property type="match status" value="1"/>
</dbReference>
<dbReference type="Gene3D" id="3.80.30.20">
    <property type="entry name" value="tm_1862 like domain"/>
    <property type="match status" value="1"/>
</dbReference>
<evidence type="ECO:0000256" key="4">
    <source>
        <dbReference type="ARBA" id="ARBA00022691"/>
    </source>
</evidence>
<comment type="similarity">
    <text evidence="10">Belongs to the methylthiotransferase family. MiaB subfamily.</text>
</comment>
<keyword evidence="5 10" id="KW-0819">tRNA processing</keyword>
<organism evidence="14 15">
    <name type="scientific">Candidatus Fokinia crypta</name>
    <dbReference type="NCBI Taxonomy" id="1920990"/>
    <lineage>
        <taxon>Bacteria</taxon>
        <taxon>Pseudomonadati</taxon>
        <taxon>Pseudomonadota</taxon>
        <taxon>Alphaproteobacteria</taxon>
        <taxon>Rickettsiales</taxon>
        <taxon>Candidatus Midichloriaceae</taxon>
        <taxon>Candidatus Fokinia</taxon>
    </lineage>
</organism>
<dbReference type="InterPro" id="IPR002792">
    <property type="entry name" value="TRAM_dom"/>
</dbReference>
<comment type="catalytic activity">
    <reaction evidence="10">
        <text>N(6)-dimethylallyladenosine(37) in tRNA + (sulfur carrier)-SH + AH2 + 2 S-adenosyl-L-methionine = 2-methylsulfanyl-N(6)-dimethylallyladenosine(37) in tRNA + (sulfur carrier)-H + 5'-deoxyadenosine + L-methionine + A + S-adenosyl-L-homocysteine + 2 H(+)</text>
        <dbReference type="Rhea" id="RHEA:37067"/>
        <dbReference type="Rhea" id="RHEA-COMP:10375"/>
        <dbReference type="Rhea" id="RHEA-COMP:10376"/>
        <dbReference type="Rhea" id="RHEA-COMP:14737"/>
        <dbReference type="Rhea" id="RHEA-COMP:14739"/>
        <dbReference type="ChEBI" id="CHEBI:13193"/>
        <dbReference type="ChEBI" id="CHEBI:15378"/>
        <dbReference type="ChEBI" id="CHEBI:17319"/>
        <dbReference type="ChEBI" id="CHEBI:17499"/>
        <dbReference type="ChEBI" id="CHEBI:29917"/>
        <dbReference type="ChEBI" id="CHEBI:57844"/>
        <dbReference type="ChEBI" id="CHEBI:57856"/>
        <dbReference type="ChEBI" id="CHEBI:59789"/>
        <dbReference type="ChEBI" id="CHEBI:64428"/>
        <dbReference type="ChEBI" id="CHEBI:74415"/>
        <dbReference type="ChEBI" id="CHEBI:74417"/>
        <dbReference type="EC" id="2.8.4.3"/>
    </reaction>
</comment>
<keyword evidence="10" id="KW-0963">Cytoplasm</keyword>
<feature type="binding site" evidence="10">
    <location>
        <position position="161"/>
    </location>
    <ligand>
        <name>[4Fe-4S] cluster</name>
        <dbReference type="ChEBI" id="CHEBI:49883"/>
        <label>2</label>
        <note>4Fe-4S-S-AdoMet</note>
    </ligand>
</feature>
<feature type="domain" description="TRAM" evidence="11">
    <location>
        <begin position="383"/>
        <end position="447"/>
    </location>
</feature>
<evidence type="ECO:0000259" key="12">
    <source>
        <dbReference type="PROSITE" id="PS51449"/>
    </source>
</evidence>
<feature type="binding site" evidence="10">
    <location>
        <position position="86"/>
    </location>
    <ligand>
        <name>[4Fe-4S] cluster</name>
        <dbReference type="ChEBI" id="CHEBI:49883"/>
        <label>1</label>
    </ligand>
</feature>
<dbReference type="InterPro" id="IPR006638">
    <property type="entry name" value="Elp3/MiaA/NifB-like_rSAM"/>
</dbReference>
<proteinExistence type="inferred from homology"/>
<dbReference type="SUPFAM" id="SSF102114">
    <property type="entry name" value="Radical SAM enzymes"/>
    <property type="match status" value="1"/>
</dbReference>
<feature type="domain" description="Radical SAM core" evidence="13">
    <location>
        <begin position="147"/>
        <end position="383"/>
    </location>
</feature>
<evidence type="ECO:0000256" key="6">
    <source>
        <dbReference type="ARBA" id="ARBA00022723"/>
    </source>
</evidence>
<protein>
    <recommendedName>
        <fullName evidence="9 10">tRNA-2-methylthio-N(6)-dimethylallyladenosine synthase</fullName>
        <ecNumber evidence="9 10">2.8.4.3</ecNumber>
    </recommendedName>
    <alternativeName>
        <fullName evidence="10">(Dimethylallyl)adenosine tRNA methylthiotransferase MiaB</fullName>
    </alternativeName>
    <alternativeName>
        <fullName evidence="10">tRNA-i(6)A37 methylthiotransferase</fullName>
    </alternativeName>
</protein>
<comment type="function">
    <text evidence="1 10">Catalyzes the methylthiolation of N6-(dimethylallyl)adenosine (i(6)A), leading to the formation of 2-methylthio-N6-(dimethylallyl)adenosine (ms(2)i(6)A) at position 37 in tRNAs that read codons beginning with uridine.</text>
</comment>
<evidence type="ECO:0000259" key="11">
    <source>
        <dbReference type="PROSITE" id="PS50926"/>
    </source>
</evidence>
<dbReference type="InterPro" id="IPR005839">
    <property type="entry name" value="Methylthiotransferase"/>
</dbReference>
<keyword evidence="15" id="KW-1185">Reference proteome</keyword>
<evidence type="ECO:0000256" key="7">
    <source>
        <dbReference type="ARBA" id="ARBA00023004"/>
    </source>
</evidence>
<reference evidence="14" key="1">
    <citation type="submission" date="2022-10" db="EMBL/GenBank/DDBJ databases">
        <title>Host association and intracellularity evolved multiple times independently in the Rickettsiales.</title>
        <authorList>
            <person name="Castelli M."/>
            <person name="Nardi T."/>
            <person name="Gammuto L."/>
            <person name="Bellinzona G."/>
            <person name="Sabaneyeva E."/>
            <person name="Potekhin A."/>
            <person name="Serra V."/>
            <person name="Petroni G."/>
            <person name="Sassera D."/>
        </authorList>
    </citation>
    <scope>NUCLEOTIDE SEQUENCE [LARGE SCALE GENOMIC DNA]</scope>
    <source>
        <strain evidence="14">US_Bl 11III1</strain>
    </source>
</reference>
<evidence type="ECO:0000313" key="14">
    <source>
        <dbReference type="EMBL" id="WPX97505.1"/>
    </source>
</evidence>
<evidence type="ECO:0000256" key="5">
    <source>
        <dbReference type="ARBA" id="ARBA00022694"/>
    </source>
</evidence>
<evidence type="ECO:0000256" key="1">
    <source>
        <dbReference type="ARBA" id="ARBA00003234"/>
    </source>
</evidence>
<evidence type="ECO:0000256" key="3">
    <source>
        <dbReference type="ARBA" id="ARBA00022679"/>
    </source>
</evidence>
<comment type="subunit">
    <text evidence="10">Monomer.</text>
</comment>
<dbReference type="Proteomes" id="UP001325140">
    <property type="component" value="Chromosome"/>
</dbReference>
<dbReference type="SFLD" id="SFLDS00029">
    <property type="entry name" value="Radical_SAM"/>
    <property type="match status" value="1"/>
</dbReference>
<dbReference type="RefSeq" id="WP_323722167.1">
    <property type="nucleotide sequence ID" value="NZ_CP110343.1"/>
</dbReference>
<keyword evidence="4 10" id="KW-0949">S-adenosyl-L-methionine</keyword>
<dbReference type="PANTHER" id="PTHR43020">
    <property type="entry name" value="CDK5 REGULATORY SUBUNIT-ASSOCIATED PROTEIN 1"/>
    <property type="match status" value="1"/>
</dbReference>
<gene>
    <name evidence="10" type="primary">miaB</name>
    <name evidence="14" type="ORF">Fokcrypt_00008</name>
</gene>
<dbReference type="SFLD" id="SFLDG01061">
    <property type="entry name" value="methylthiotransferase"/>
    <property type="match status" value="1"/>
</dbReference>
<dbReference type="SFLD" id="SFLDF00273">
    <property type="entry name" value="(dimethylallyl)adenosine_tRNA"/>
    <property type="match status" value="1"/>
</dbReference>
<dbReference type="InterPro" id="IPR006463">
    <property type="entry name" value="MiaB_methiolase"/>
</dbReference>